<keyword evidence="2" id="KW-1185">Reference proteome</keyword>
<evidence type="ECO:0000313" key="1">
    <source>
        <dbReference type="EMBL" id="UVQ72718.1"/>
    </source>
</evidence>
<reference evidence="1" key="1">
    <citation type="submission" date="2022-08" db="EMBL/GenBank/DDBJ databases">
        <title>Genome Sequencing of Bacteroides fragilis Group Isolates with Nanopore Technology.</title>
        <authorList>
            <person name="Tisza M.J."/>
            <person name="Smith D."/>
            <person name="Dekker J.P."/>
        </authorList>
    </citation>
    <scope>NUCLEOTIDE SEQUENCE</scope>
    <source>
        <strain evidence="1">BFG-527</strain>
    </source>
</reference>
<dbReference type="RefSeq" id="WP_258902553.1">
    <property type="nucleotide sequence ID" value="NZ_CP103141.1"/>
</dbReference>
<gene>
    <name evidence="1" type="ORF">NXY30_16765</name>
</gene>
<sequence>MDKKKDITKRYTKMASTIEDAKIYDGRGTYDLYECEKCGRNKITTYAAKGVTPFIIRCSCGGLMQHTRSFKNVPDYIRVFRWKRPTLEQTMKLSKGMMEHVLNGGLVLDIDDEDLEERRKYEEY</sequence>
<protein>
    <submittedName>
        <fullName evidence="1">Uncharacterized protein</fullName>
    </submittedName>
</protein>
<organism evidence="1 2">
    <name type="scientific">Bacteroides faecis</name>
    <dbReference type="NCBI Taxonomy" id="674529"/>
    <lineage>
        <taxon>Bacteria</taxon>
        <taxon>Pseudomonadati</taxon>
        <taxon>Bacteroidota</taxon>
        <taxon>Bacteroidia</taxon>
        <taxon>Bacteroidales</taxon>
        <taxon>Bacteroidaceae</taxon>
        <taxon>Bacteroides</taxon>
    </lineage>
</organism>
<name>A0ABY5T4A2_9BACE</name>
<dbReference type="Proteomes" id="UP001060104">
    <property type="component" value="Chromosome"/>
</dbReference>
<accession>A0ABY5T4A2</accession>
<dbReference type="EMBL" id="CP103141">
    <property type="protein sequence ID" value="UVQ72718.1"/>
    <property type="molecule type" value="Genomic_DNA"/>
</dbReference>
<evidence type="ECO:0000313" key="2">
    <source>
        <dbReference type="Proteomes" id="UP001060104"/>
    </source>
</evidence>
<proteinExistence type="predicted"/>